<dbReference type="GO" id="GO:0005524">
    <property type="term" value="F:ATP binding"/>
    <property type="evidence" value="ECO:0007669"/>
    <property type="project" value="UniProtKB-KW"/>
</dbReference>
<dbReference type="GO" id="GO:0004016">
    <property type="term" value="F:adenylate cyclase activity"/>
    <property type="evidence" value="ECO:0007669"/>
    <property type="project" value="TreeGrafter"/>
</dbReference>
<dbReference type="SUPFAM" id="SSF52540">
    <property type="entry name" value="P-loop containing nucleoside triphosphate hydrolases"/>
    <property type="match status" value="1"/>
</dbReference>
<protein>
    <recommendedName>
        <fullName evidence="3">Orc1-like AAA ATPase domain-containing protein</fullName>
    </recommendedName>
</protein>
<feature type="domain" description="Orc1-like AAA ATPase" evidence="3">
    <location>
        <begin position="10"/>
        <end position="166"/>
    </location>
</feature>
<sequence length="240" mass="24862">MSRRPTPPALVGRERERAEIDDLLARTAEGAGGALVLRGQPGIGKTALLDHAAARAPGALVLRTTGVEHESALAFAGLYDLVGPLTDTLLAMPPERSAALAAAVGLSEAAGDGAVPDRFRVATQLMMLLAAAAERQPLLLLVDDAQWLDRPSSDAVLFAARRLRAEAVAVLIAVRDGEPGDFTTPGLAELLVEGLPGPDAAALLARAGQDLAPTVRARLLDEAHGNPLALLELPGSLIRN</sequence>
<keyword evidence="5" id="KW-1185">Reference proteome</keyword>
<dbReference type="RefSeq" id="WP_190189152.1">
    <property type="nucleotide sequence ID" value="NZ_BMVU01000003.1"/>
</dbReference>
<reference evidence="4" key="1">
    <citation type="journal article" date="2014" name="Int. J. Syst. Evol. Microbiol.">
        <title>Complete genome sequence of Corynebacterium casei LMG S-19264T (=DSM 44701T), isolated from a smear-ripened cheese.</title>
        <authorList>
            <consortium name="US DOE Joint Genome Institute (JGI-PGF)"/>
            <person name="Walter F."/>
            <person name="Albersmeier A."/>
            <person name="Kalinowski J."/>
            <person name="Ruckert C."/>
        </authorList>
    </citation>
    <scope>NUCLEOTIDE SEQUENCE</scope>
    <source>
        <strain evidence="4">JCM 4790</strain>
    </source>
</reference>
<organism evidence="4 5">
    <name type="scientific">Streptomyces minutiscleroticus</name>
    <dbReference type="NCBI Taxonomy" id="68238"/>
    <lineage>
        <taxon>Bacteria</taxon>
        <taxon>Bacillati</taxon>
        <taxon>Actinomycetota</taxon>
        <taxon>Actinomycetes</taxon>
        <taxon>Kitasatosporales</taxon>
        <taxon>Streptomycetaceae</taxon>
        <taxon>Streptomyces</taxon>
    </lineage>
</organism>
<accession>A0A918KFG6</accession>
<dbReference type="InterPro" id="IPR027417">
    <property type="entry name" value="P-loop_NTPase"/>
</dbReference>
<dbReference type="Gene3D" id="3.40.50.300">
    <property type="entry name" value="P-loop containing nucleotide triphosphate hydrolases"/>
    <property type="match status" value="1"/>
</dbReference>
<dbReference type="GO" id="GO:0005737">
    <property type="term" value="C:cytoplasm"/>
    <property type="evidence" value="ECO:0007669"/>
    <property type="project" value="TreeGrafter"/>
</dbReference>
<proteinExistence type="predicted"/>
<reference evidence="4" key="2">
    <citation type="submission" date="2020-09" db="EMBL/GenBank/DDBJ databases">
        <authorList>
            <person name="Sun Q."/>
            <person name="Ohkuma M."/>
        </authorList>
    </citation>
    <scope>NUCLEOTIDE SEQUENCE</scope>
    <source>
        <strain evidence="4">JCM 4790</strain>
    </source>
</reference>
<evidence type="ECO:0000256" key="2">
    <source>
        <dbReference type="ARBA" id="ARBA00022840"/>
    </source>
</evidence>
<keyword evidence="2" id="KW-0067">ATP-binding</keyword>
<evidence type="ECO:0000259" key="3">
    <source>
        <dbReference type="Pfam" id="PF13191"/>
    </source>
</evidence>
<keyword evidence="1" id="KW-0547">Nucleotide-binding</keyword>
<evidence type="ECO:0000313" key="5">
    <source>
        <dbReference type="Proteomes" id="UP000619244"/>
    </source>
</evidence>
<dbReference type="PANTHER" id="PTHR16305">
    <property type="entry name" value="TESTICULAR SOLUBLE ADENYLYL CYCLASE"/>
    <property type="match status" value="1"/>
</dbReference>
<dbReference type="EMBL" id="BMVU01000003">
    <property type="protein sequence ID" value="GGX59546.1"/>
    <property type="molecule type" value="Genomic_DNA"/>
</dbReference>
<comment type="caution">
    <text evidence="4">The sequence shown here is derived from an EMBL/GenBank/DDBJ whole genome shotgun (WGS) entry which is preliminary data.</text>
</comment>
<evidence type="ECO:0000313" key="4">
    <source>
        <dbReference type="EMBL" id="GGX59546.1"/>
    </source>
</evidence>
<dbReference type="AlphaFoldDB" id="A0A918KFG6"/>
<evidence type="ECO:0000256" key="1">
    <source>
        <dbReference type="ARBA" id="ARBA00022741"/>
    </source>
</evidence>
<dbReference type="Pfam" id="PF13191">
    <property type="entry name" value="AAA_16"/>
    <property type="match status" value="1"/>
</dbReference>
<name>A0A918KFG6_9ACTN</name>
<gene>
    <name evidence="4" type="ORF">GCM10010358_12530</name>
</gene>
<dbReference type="Proteomes" id="UP000619244">
    <property type="component" value="Unassembled WGS sequence"/>
</dbReference>
<dbReference type="PANTHER" id="PTHR16305:SF35">
    <property type="entry name" value="TRANSCRIPTIONAL ACTIVATOR DOMAIN"/>
    <property type="match status" value="1"/>
</dbReference>
<dbReference type="InterPro" id="IPR041664">
    <property type="entry name" value="AAA_16"/>
</dbReference>